<keyword evidence="3" id="KW-1185">Reference proteome</keyword>
<protein>
    <submittedName>
        <fullName evidence="2">Uncharacterized protein</fullName>
    </submittedName>
</protein>
<accession>A0A5C6EAK2</accession>
<feature type="compositionally biased region" description="Basic and acidic residues" evidence="1">
    <location>
        <begin position="92"/>
        <end position="104"/>
    </location>
</feature>
<name>A0A5C6EAK2_9BACT</name>
<comment type="caution">
    <text evidence="2">The sequence shown here is derived from an EMBL/GenBank/DDBJ whole genome shotgun (WGS) entry which is preliminary data.</text>
</comment>
<dbReference type="EMBL" id="SJPY01000002">
    <property type="protein sequence ID" value="TWU44179.1"/>
    <property type="molecule type" value="Genomic_DNA"/>
</dbReference>
<dbReference type="Proteomes" id="UP000315471">
    <property type="component" value="Unassembled WGS sequence"/>
</dbReference>
<sequence>MRQRNTISVVILSVPLFYFCGPTFAQFPGSPNVGGPDSARSLSSPRSDLGFRSDPVANPSPSLTPNEVLHPRGSLDSGQVLNPKPSLNRPRTGGDHPQANRDSKTAAVRVQTARPIIDENTTGDDAGPSATQATTSNLPAGEQILIAVVALDEQLAIVAPNQAWSKRLSLDTLRTIPVLSDQPANDEQRAGLEKILKTYLAVEKEEQSTSVNRLPEFKRTLKTLQQYLSPLDVRRRKKALAAFGQIASDLAWYKNGADWAEYLVPPELVAGDGKSPPSKELLEKQLKRYAKVSGDPAYKKVYSLPGFVPAYQAVKSLASNGK</sequence>
<dbReference type="RefSeq" id="WP_146599185.1">
    <property type="nucleotide sequence ID" value="NZ_SJPY01000002.1"/>
</dbReference>
<feature type="region of interest" description="Disordered" evidence="1">
    <location>
        <begin position="31"/>
        <end position="135"/>
    </location>
</feature>
<evidence type="ECO:0000313" key="2">
    <source>
        <dbReference type="EMBL" id="TWU44179.1"/>
    </source>
</evidence>
<dbReference type="AlphaFoldDB" id="A0A5C6EAK2"/>
<evidence type="ECO:0000256" key="1">
    <source>
        <dbReference type="SAM" id="MobiDB-lite"/>
    </source>
</evidence>
<reference evidence="2 3" key="1">
    <citation type="submission" date="2019-02" db="EMBL/GenBank/DDBJ databases">
        <title>Deep-cultivation of Planctomycetes and their phenomic and genomic characterization uncovers novel biology.</title>
        <authorList>
            <person name="Wiegand S."/>
            <person name="Jogler M."/>
            <person name="Boedeker C."/>
            <person name="Pinto D."/>
            <person name="Vollmers J."/>
            <person name="Rivas-Marin E."/>
            <person name="Kohn T."/>
            <person name="Peeters S.H."/>
            <person name="Heuer A."/>
            <person name="Rast P."/>
            <person name="Oberbeckmann S."/>
            <person name="Bunk B."/>
            <person name="Jeske O."/>
            <person name="Meyerdierks A."/>
            <person name="Storesund J.E."/>
            <person name="Kallscheuer N."/>
            <person name="Luecker S."/>
            <person name="Lage O.M."/>
            <person name="Pohl T."/>
            <person name="Merkel B.J."/>
            <person name="Hornburger P."/>
            <person name="Mueller R.-W."/>
            <person name="Bruemmer F."/>
            <person name="Labrenz M."/>
            <person name="Spormann A.M."/>
            <person name="Op Den Camp H."/>
            <person name="Overmann J."/>
            <person name="Amann R."/>
            <person name="Jetten M.S.M."/>
            <person name="Mascher T."/>
            <person name="Medema M.H."/>
            <person name="Devos D.P."/>
            <person name="Kaster A.-K."/>
            <person name="Ovreas L."/>
            <person name="Rohde M."/>
            <person name="Galperin M.Y."/>
            <person name="Jogler C."/>
        </authorList>
    </citation>
    <scope>NUCLEOTIDE SEQUENCE [LARGE SCALE GENOMIC DNA]</scope>
    <source>
        <strain evidence="2 3">Q31b</strain>
    </source>
</reference>
<gene>
    <name evidence="2" type="ORF">Q31b_17150</name>
</gene>
<evidence type="ECO:0000313" key="3">
    <source>
        <dbReference type="Proteomes" id="UP000315471"/>
    </source>
</evidence>
<organism evidence="2 3">
    <name type="scientific">Novipirellula aureliae</name>
    <dbReference type="NCBI Taxonomy" id="2527966"/>
    <lineage>
        <taxon>Bacteria</taxon>
        <taxon>Pseudomonadati</taxon>
        <taxon>Planctomycetota</taxon>
        <taxon>Planctomycetia</taxon>
        <taxon>Pirellulales</taxon>
        <taxon>Pirellulaceae</taxon>
        <taxon>Novipirellula</taxon>
    </lineage>
</organism>
<proteinExistence type="predicted"/>